<comment type="subcellular location">
    <subcellularLocation>
        <location evidence="1">Cytoplasm</location>
    </subcellularLocation>
</comment>
<keyword evidence="6 8" id="KW-0802">TPR repeat</keyword>
<dbReference type="HOGENOM" id="CLU_005965_0_1_1"/>
<dbReference type="FunFam" id="1.25.40.10:FF:000020">
    <property type="entry name" value="Stress-induced phosphoprotein 1"/>
    <property type="match status" value="1"/>
</dbReference>
<evidence type="ECO:0000256" key="5">
    <source>
        <dbReference type="ARBA" id="ARBA00022741"/>
    </source>
</evidence>
<dbReference type="InterPro" id="IPR029047">
    <property type="entry name" value="HSP70_peptide-bd_sf"/>
</dbReference>
<dbReference type="STRING" id="436017.A4RYG3"/>
<keyword evidence="7 9" id="KW-0067">ATP-binding</keyword>
<dbReference type="eggNOG" id="KOG0101">
    <property type="taxonomic scope" value="Eukaryota"/>
</dbReference>
<dbReference type="FunFam" id="3.90.640.10:FF:000003">
    <property type="entry name" value="Molecular chaperone DnaK"/>
    <property type="match status" value="1"/>
</dbReference>
<proteinExistence type="inferred from homology"/>
<organism evidence="10 11">
    <name type="scientific">Ostreococcus lucimarinus (strain CCE9901)</name>
    <dbReference type="NCBI Taxonomy" id="436017"/>
    <lineage>
        <taxon>Eukaryota</taxon>
        <taxon>Viridiplantae</taxon>
        <taxon>Chlorophyta</taxon>
        <taxon>Mamiellophyceae</taxon>
        <taxon>Mamiellales</taxon>
        <taxon>Bathycoccaceae</taxon>
        <taxon>Ostreococcus</taxon>
    </lineage>
</organism>
<dbReference type="SUPFAM" id="SSF48452">
    <property type="entry name" value="TPR-like"/>
    <property type="match status" value="1"/>
</dbReference>
<dbReference type="FunFam" id="3.30.30.30:FF:000001">
    <property type="entry name" value="heat shock 70 kDa protein-like"/>
    <property type="match status" value="1"/>
</dbReference>
<sequence>MAPSKKGGKTAAAPVVAHDEDDLIQVTPAMKQQAAKFKAAGNNAFSAGRYYAATAEFTKAIECDPYDHIFYSNRSACYANLDQHSKACADARRCIELRPDFAKGYSRLGFALFKAGFLHDAMNAYERGLTVDPKNNNLIEGLGEAKLAQKAKIEAAKLSAQMDNVTLDEHVIGIDLGTTYSCVSVWRNGEAHVLTNAEGDRTTPSWVAFTEQGRLVGDAAKRQAAINPKNTLFNIKRIIGRQYSECAHELELMPFDVKEGEGGKPIVSVDVNGEKKDFAPEQISAMVLQKMKATAEAQLGVPITKAVVTVPAYFNDAQRRQTKDAGAIAGLDVLRIINEPTAAALAYGLDRREGENGEVIKNQCILVFDLGGGTFDVSLLNLQDGVFEVLSTAGDTHLGGEDFDTSLAAFAQKEIEKERGADIFTGDEKALRKLRTACEKAKRELSVANHANIECFIGEIEINMKITREQFEKVCEPTFQRCLDSVKRVLSDAGKKKEEVDEIVLVGGSTRVPRVQGILTEYFDGKTLNKSVHPDEAVAYGAAVQGAILAGVRDKQTSRVLLMDVVPLSLGVECEGRQFAKVVQRNTAIPCKKKSEFTTVYDNQDEIDVRIFEGERSNTDGNHLLGEFQISGIERASAGEPKIDVTFEVNTNGLLTVTAKDRVTGVEANVSLQHDRGRLTAEEIERMCAEAEAMAEEDERLARMREYEGTD</sequence>
<reference evidence="10 11" key="1">
    <citation type="journal article" date="2007" name="Proc. Natl. Acad. Sci. U.S.A.">
        <title>The tiny eukaryote Ostreococcus provides genomic insights into the paradox of plankton speciation.</title>
        <authorList>
            <person name="Palenik B."/>
            <person name="Grimwood J."/>
            <person name="Aerts A."/>
            <person name="Rouze P."/>
            <person name="Salamov A."/>
            <person name="Putnam N."/>
            <person name="Dupont C."/>
            <person name="Jorgensen R."/>
            <person name="Derelle E."/>
            <person name="Rombauts S."/>
            <person name="Zhou K."/>
            <person name="Otillar R."/>
            <person name="Merchant S.S."/>
            <person name="Podell S."/>
            <person name="Gaasterland T."/>
            <person name="Napoli C."/>
            <person name="Gendler K."/>
            <person name="Manuell A."/>
            <person name="Tai V."/>
            <person name="Vallon O."/>
            <person name="Piganeau G."/>
            <person name="Jancek S."/>
            <person name="Heijde M."/>
            <person name="Jabbari K."/>
            <person name="Bowler C."/>
            <person name="Lohr M."/>
            <person name="Robbens S."/>
            <person name="Werner G."/>
            <person name="Dubchak I."/>
            <person name="Pazour G.J."/>
            <person name="Ren Q."/>
            <person name="Paulsen I."/>
            <person name="Delwiche C."/>
            <person name="Schmutz J."/>
            <person name="Rokhsar D."/>
            <person name="Van de Peer Y."/>
            <person name="Moreau H."/>
            <person name="Grigoriev I.V."/>
        </authorList>
    </citation>
    <scope>NUCLEOTIDE SEQUENCE [LARGE SCALE GENOMIC DNA]</scope>
    <source>
        <strain evidence="10 11">CCE9901</strain>
    </source>
</reference>
<dbReference type="InterPro" id="IPR011990">
    <property type="entry name" value="TPR-like_helical_dom_sf"/>
</dbReference>
<dbReference type="PROSITE" id="PS00297">
    <property type="entry name" value="HSP70_1"/>
    <property type="match status" value="1"/>
</dbReference>
<keyword evidence="3" id="KW-0963">Cytoplasm</keyword>
<evidence type="ECO:0000256" key="3">
    <source>
        <dbReference type="ARBA" id="ARBA00022490"/>
    </source>
</evidence>
<name>A4RYG3_OSTLU</name>
<dbReference type="InterPro" id="IPR043129">
    <property type="entry name" value="ATPase_NBD"/>
</dbReference>
<comment type="similarity">
    <text evidence="2 9">Belongs to the heat shock protein 70 family.</text>
</comment>
<dbReference type="SMART" id="SM00028">
    <property type="entry name" value="TPR"/>
    <property type="match status" value="3"/>
</dbReference>
<keyword evidence="10" id="KW-0346">Stress response</keyword>
<dbReference type="RefSeq" id="XP_001418384.1">
    <property type="nucleotide sequence ID" value="XM_001418347.1"/>
</dbReference>
<dbReference type="OMA" id="PCKKKSE"/>
<dbReference type="eggNOG" id="KOG0548">
    <property type="taxonomic scope" value="Eukaryota"/>
</dbReference>
<evidence type="ECO:0000256" key="6">
    <source>
        <dbReference type="ARBA" id="ARBA00022803"/>
    </source>
</evidence>
<dbReference type="PROSITE" id="PS00329">
    <property type="entry name" value="HSP70_2"/>
    <property type="match status" value="1"/>
</dbReference>
<dbReference type="InterPro" id="IPR018181">
    <property type="entry name" value="Heat_shock_70_CS"/>
</dbReference>
<dbReference type="FunFam" id="2.60.34.10:FF:000012">
    <property type="entry name" value="Heat shock 70 kDa protein"/>
    <property type="match status" value="1"/>
</dbReference>
<evidence type="ECO:0000313" key="10">
    <source>
        <dbReference type="EMBL" id="ABO96677.1"/>
    </source>
</evidence>
<dbReference type="InterPro" id="IPR019734">
    <property type="entry name" value="TPR_rpt"/>
</dbReference>
<dbReference type="KEGG" id="olu:OSTLU_32019"/>
<evidence type="ECO:0000256" key="8">
    <source>
        <dbReference type="PROSITE-ProRule" id="PRU00339"/>
    </source>
</evidence>
<dbReference type="GO" id="GO:0005737">
    <property type="term" value="C:cytoplasm"/>
    <property type="evidence" value="ECO:0007669"/>
    <property type="project" value="UniProtKB-SubCell"/>
</dbReference>
<keyword evidence="11" id="KW-1185">Reference proteome</keyword>
<keyword evidence="5 9" id="KW-0547">Nucleotide-binding</keyword>
<gene>
    <name evidence="10" type="primary">HSP70G</name>
    <name evidence="10" type="ORF">OSTLU_32019</name>
</gene>
<dbReference type="PRINTS" id="PR00301">
    <property type="entry name" value="HEATSHOCK70"/>
</dbReference>
<dbReference type="Gene3D" id="1.25.40.10">
    <property type="entry name" value="Tetratricopeptide repeat domain"/>
    <property type="match status" value="1"/>
</dbReference>
<dbReference type="FunFam" id="3.30.420.40:FF:000004">
    <property type="entry name" value="Molecular chaperone DnaK"/>
    <property type="match status" value="1"/>
</dbReference>
<dbReference type="Pfam" id="PF00012">
    <property type="entry name" value="HSP70"/>
    <property type="match status" value="1"/>
</dbReference>
<dbReference type="GO" id="GO:0005524">
    <property type="term" value="F:ATP binding"/>
    <property type="evidence" value="ECO:0007669"/>
    <property type="project" value="UniProtKB-KW"/>
</dbReference>
<dbReference type="GO" id="GO:0140662">
    <property type="term" value="F:ATP-dependent protein folding chaperone"/>
    <property type="evidence" value="ECO:0007669"/>
    <property type="project" value="InterPro"/>
</dbReference>
<accession>A4RYG3</accession>
<evidence type="ECO:0000256" key="7">
    <source>
        <dbReference type="ARBA" id="ARBA00022840"/>
    </source>
</evidence>
<dbReference type="InterPro" id="IPR013126">
    <property type="entry name" value="Hsp_70_fam"/>
</dbReference>
<dbReference type="PANTHER" id="PTHR19375">
    <property type="entry name" value="HEAT SHOCK PROTEIN 70KDA"/>
    <property type="match status" value="1"/>
</dbReference>
<dbReference type="Proteomes" id="UP000001568">
    <property type="component" value="Chromosome 6"/>
</dbReference>
<dbReference type="Gene3D" id="3.30.420.40">
    <property type="match status" value="2"/>
</dbReference>
<dbReference type="Gramene" id="ABO96677">
    <property type="protein sequence ID" value="ABO96677"/>
    <property type="gene ID" value="OSTLU_32019"/>
</dbReference>
<dbReference type="SUPFAM" id="SSF53067">
    <property type="entry name" value="Actin-like ATPase domain"/>
    <property type="match status" value="2"/>
</dbReference>
<dbReference type="NCBIfam" id="NF001413">
    <property type="entry name" value="PRK00290.1"/>
    <property type="match status" value="1"/>
</dbReference>
<evidence type="ECO:0000313" key="11">
    <source>
        <dbReference type="Proteomes" id="UP000001568"/>
    </source>
</evidence>
<dbReference type="Gene3D" id="3.90.640.10">
    <property type="entry name" value="Actin, Chain A, domain 4"/>
    <property type="match status" value="1"/>
</dbReference>
<dbReference type="AlphaFoldDB" id="A4RYG3"/>
<evidence type="ECO:0000256" key="4">
    <source>
        <dbReference type="ARBA" id="ARBA00022737"/>
    </source>
</evidence>
<dbReference type="Gene3D" id="3.30.30.30">
    <property type="match status" value="1"/>
</dbReference>
<evidence type="ECO:0000256" key="1">
    <source>
        <dbReference type="ARBA" id="ARBA00004496"/>
    </source>
</evidence>
<dbReference type="Pfam" id="PF13181">
    <property type="entry name" value="TPR_8"/>
    <property type="match status" value="1"/>
</dbReference>
<protein>
    <submittedName>
        <fullName evidence="10">Heat Shock Protein 70, cytosolic</fullName>
    </submittedName>
</protein>
<dbReference type="OrthoDB" id="2401965at2759"/>
<keyword evidence="4" id="KW-0677">Repeat</keyword>
<dbReference type="PROSITE" id="PS50005">
    <property type="entry name" value="TPR"/>
    <property type="match status" value="1"/>
</dbReference>
<dbReference type="SUPFAM" id="SSF100920">
    <property type="entry name" value="Heat shock protein 70kD (HSP70), peptide-binding domain"/>
    <property type="match status" value="1"/>
</dbReference>
<dbReference type="Gene3D" id="2.60.34.10">
    <property type="entry name" value="Substrate Binding Domain Of DNAk, Chain A, domain 1"/>
    <property type="match status" value="1"/>
</dbReference>
<evidence type="ECO:0000256" key="9">
    <source>
        <dbReference type="RuleBase" id="RU003322"/>
    </source>
</evidence>
<feature type="repeat" description="TPR" evidence="8">
    <location>
        <begin position="102"/>
        <end position="135"/>
    </location>
</feature>
<dbReference type="GeneID" id="5002444"/>
<evidence type="ECO:0000256" key="2">
    <source>
        <dbReference type="ARBA" id="ARBA00007381"/>
    </source>
</evidence>
<dbReference type="EMBL" id="CP000586">
    <property type="protein sequence ID" value="ABO96677.1"/>
    <property type="molecule type" value="Genomic_DNA"/>
</dbReference>
<dbReference type="CDD" id="cd24028">
    <property type="entry name" value="ASKHA_NBD_HSP70_HSPA1-like"/>
    <property type="match status" value="1"/>
</dbReference>